<dbReference type="Pfam" id="PF01565">
    <property type="entry name" value="FAD_binding_4"/>
    <property type="match status" value="1"/>
</dbReference>
<proteinExistence type="inferred from homology"/>
<feature type="signal peptide" evidence="6">
    <location>
        <begin position="1"/>
        <end position="24"/>
    </location>
</feature>
<feature type="domain" description="FAD-binding PCMH-type" evidence="7">
    <location>
        <begin position="58"/>
        <end position="231"/>
    </location>
</feature>
<dbReference type="PANTHER" id="PTHR42973">
    <property type="entry name" value="BINDING OXIDOREDUCTASE, PUTATIVE (AFU_ORTHOLOGUE AFUA_1G17690)-RELATED"/>
    <property type="match status" value="1"/>
</dbReference>
<dbReference type="SUPFAM" id="SSF56176">
    <property type="entry name" value="FAD-binding/transporter-associated domain-like"/>
    <property type="match status" value="1"/>
</dbReference>
<comment type="similarity">
    <text evidence="2">Belongs to the oxygen-dependent FAD-linked oxidoreductase family.</text>
</comment>
<dbReference type="InterPro" id="IPR036318">
    <property type="entry name" value="FAD-bd_PCMH-like_sf"/>
</dbReference>
<comment type="caution">
    <text evidence="8">The sequence shown here is derived from an EMBL/GenBank/DDBJ whole genome shotgun (WGS) entry which is preliminary data.</text>
</comment>
<feature type="chain" id="PRO_5040458366" evidence="6">
    <location>
        <begin position="25"/>
        <end position="482"/>
    </location>
</feature>
<keyword evidence="3" id="KW-0285">Flavoprotein</keyword>
<keyword evidence="4" id="KW-0274">FAD</keyword>
<comment type="cofactor">
    <cofactor evidence="1">
        <name>FAD</name>
        <dbReference type="ChEBI" id="CHEBI:57692"/>
    </cofactor>
</comment>
<dbReference type="Proteomes" id="UP000738349">
    <property type="component" value="Unassembled WGS sequence"/>
</dbReference>
<dbReference type="InterPro" id="IPR050416">
    <property type="entry name" value="FAD-linked_Oxidoreductase"/>
</dbReference>
<dbReference type="EMBL" id="JAGMUV010000001">
    <property type="protein sequence ID" value="KAH7176185.1"/>
    <property type="molecule type" value="Genomic_DNA"/>
</dbReference>
<sequence>MQSMGVFTMRNLLVGLQLLGVAASAAIDISARSVATDLKSLVSSSGVGVVVRERWSEFDAPQPAVVVNATCERDVKAVVRYCAKNKVPILPQNGGNGWAAGQWDLLGTGVILNLAGLNQVVVSADKKTAVIGGGALVGDVIAAADAAGVLVQTANCNCVGALGAALGGGYGNIMGERGFFVDNILSMRVITPAGEAVTVTPRSDPDLFWALRGAGPNFGVVTHATVKAFSTDDRTSWIMSMTFDPSQIAQVAQAIQDLPLLPQQVVYLVLTNSGDAENTPMVLVTGFLRGGTEASGRKAYAPLYALGPLTNNSAVTPYTSWNAANDPFCARGGRKPALSTTINNMKSSTWPGIWSLYTDFQKLPGAENSAILIERYNLTKAQSVGRGKSALHDELRFGAFAQAIVIPWYEDASLDTAALAFGSKVRDIWSFSASPTVNPTYINFAHGDESLTAIYGSSLDRLRKLKKTYDPTNVFGQWFSLA</sequence>
<dbReference type="InterPro" id="IPR016166">
    <property type="entry name" value="FAD-bd_PCMH"/>
</dbReference>
<dbReference type="InterPro" id="IPR012951">
    <property type="entry name" value="BBE"/>
</dbReference>
<dbReference type="Pfam" id="PF08031">
    <property type="entry name" value="BBE"/>
    <property type="match status" value="1"/>
</dbReference>
<dbReference type="InterPro" id="IPR016169">
    <property type="entry name" value="FAD-bd_PCMH_sub2"/>
</dbReference>
<dbReference type="Gene3D" id="3.40.462.20">
    <property type="match status" value="1"/>
</dbReference>
<evidence type="ECO:0000313" key="9">
    <source>
        <dbReference type="Proteomes" id="UP000738349"/>
    </source>
</evidence>
<evidence type="ECO:0000256" key="6">
    <source>
        <dbReference type="SAM" id="SignalP"/>
    </source>
</evidence>
<evidence type="ECO:0000256" key="3">
    <source>
        <dbReference type="ARBA" id="ARBA00022630"/>
    </source>
</evidence>
<evidence type="ECO:0000256" key="2">
    <source>
        <dbReference type="ARBA" id="ARBA00005466"/>
    </source>
</evidence>
<evidence type="ECO:0000256" key="4">
    <source>
        <dbReference type="ARBA" id="ARBA00022827"/>
    </source>
</evidence>
<evidence type="ECO:0000256" key="1">
    <source>
        <dbReference type="ARBA" id="ARBA00001974"/>
    </source>
</evidence>
<reference evidence="8" key="1">
    <citation type="journal article" date="2021" name="Nat. Commun.">
        <title>Genetic determinants of endophytism in the Arabidopsis root mycobiome.</title>
        <authorList>
            <person name="Mesny F."/>
            <person name="Miyauchi S."/>
            <person name="Thiergart T."/>
            <person name="Pickel B."/>
            <person name="Atanasova L."/>
            <person name="Karlsson M."/>
            <person name="Huettel B."/>
            <person name="Barry K.W."/>
            <person name="Haridas S."/>
            <person name="Chen C."/>
            <person name="Bauer D."/>
            <person name="Andreopoulos W."/>
            <person name="Pangilinan J."/>
            <person name="LaButti K."/>
            <person name="Riley R."/>
            <person name="Lipzen A."/>
            <person name="Clum A."/>
            <person name="Drula E."/>
            <person name="Henrissat B."/>
            <person name="Kohler A."/>
            <person name="Grigoriev I.V."/>
            <person name="Martin F.M."/>
            <person name="Hacquard S."/>
        </authorList>
    </citation>
    <scope>NUCLEOTIDE SEQUENCE</scope>
    <source>
        <strain evidence="8">MPI-CAGE-AT-0147</strain>
    </source>
</reference>
<organism evidence="8 9">
    <name type="scientific">Dactylonectria macrodidyma</name>
    <dbReference type="NCBI Taxonomy" id="307937"/>
    <lineage>
        <taxon>Eukaryota</taxon>
        <taxon>Fungi</taxon>
        <taxon>Dikarya</taxon>
        <taxon>Ascomycota</taxon>
        <taxon>Pezizomycotina</taxon>
        <taxon>Sordariomycetes</taxon>
        <taxon>Hypocreomycetidae</taxon>
        <taxon>Hypocreales</taxon>
        <taxon>Nectriaceae</taxon>
        <taxon>Dactylonectria</taxon>
    </lineage>
</organism>
<dbReference type="Gene3D" id="3.30.465.10">
    <property type="match status" value="1"/>
</dbReference>
<evidence type="ECO:0000313" key="8">
    <source>
        <dbReference type="EMBL" id="KAH7176185.1"/>
    </source>
</evidence>
<dbReference type="OrthoDB" id="415825at2759"/>
<dbReference type="AlphaFoldDB" id="A0A9P9JMZ1"/>
<keyword evidence="6" id="KW-0732">Signal</keyword>
<evidence type="ECO:0000256" key="5">
    <source>
        <dbReference type="ARBA" id="ARBA00023002"/>
    </source>
</evidence>
<keyword evidence="5" id="KW-0560">Oxidoreductase</keyword>
<keyword evidence="9" id="KW-1185">Reference proteome</keyword>
<dbReference type="PROSITE" id="PS51387">
    <property type="entry name" value="FAD_PCMH"/>
    <property type="match status" value="1"/>
</dbReference>
<gene>
    <name evidence="8" type="ORF">EDB81DRAFT_33251</name>
</gene>
<protein>
    <submittedName>
        <fullName evidence="8">FAD binding domain-containing protein</fullName>
    </submittedName>
</protein>
<dbReference type="GO" id="GO:0071949">
    <property type="term" value="F:FAD binding"/>
    <property type="evidence" value="ECO:0007669"/>
    <property type="project" value="InterPro"/>
</dbReference>
<dbReference type="PANTHER" id="PTHR42973:SF39">
    <property type="entry name" value="FAD-BINDING PCMH-TYPE DOMAIN-CONTAINING PROTEIN"/>
    <property type="match status" value="1"/>
</dbReference>
<dbReference type="InterPro" id="IPR006094">
    <property type="entry name" value="Oxid_FAD_bind_N"/>
</dbReference>
<accession>A0A9P9JMZ1</accession>
<evidence type="ECO:0000259" key="7">
    <source>
        <dbReference type="PROSITE" id="PS51387"/>
    </source>
</evidence>
<dbReference type="Gene3D" id="3.30.43.10">
    <property type="entry name" value="Uridine Diphospho-n-acetylenolpyruvylglucosamine Reductase, domain 2"/>
    <property type="match status" value="1"/>
</dbReference>
<dbReference type="InterPro" id="IPR016167">
    <property type="entry name" value="FAD-bd_PCMH_sub1"/>
</dbReference>
<dbReference type="GO" id="GO:0016491">
    <property type="term" value="F:oxidoreductase activity"/>
    <property type="evidence" value="ECO:0007669"/>
    <property type="project" value="UniProtKB-KW"/>
</dbReference>
<name>A0A9P9JMZ1_9HYPO</name>